<keyword evidence="3" id="KW-1133">Transmembrane helix</keyword>
<dbReference type="GO" id="GO:0001228">
    <property type="term" value="F:DNA-binding transcription activator activity, RNA polymerase II-specific"/>
    <property type="evidence" value="ECO:0007669"/>
    <property type="project" value="TreeGrafter"/>
</dbReference>
<name>A0A2J6RCZ5_HYAVF</name>
<accession>A0A2J6RCZ5</accession>
<keyword evidence="3" id="KW-0472">Membrane</keyword>
<dbReference type="AlphaFoldDB" id="A0A2J6RCZ5"/>
<dbReference type="CDD" id="cd00067">
    <property type="entry name" value="GAL4"/>
    <property type="match status" value="1"/>
</dbReference>
<evidence type="ECO:0000256" key="2">
    <source>
        <dbReference type="SAM" id="MobiDB-lite"/>
    </source>
</evidence>
<protein>
    <recommendedName>
        <fullName evidence="4">Zn(2)-C6 fungal-type domain-containing protein</fullName>
    </recommendedName>
</protein>
<dbReference type="InterPro" id="IPR021858">
    <property type="entry name" value="Fun_TF"/>
</dbReference>
<dbReference type="GO" id="GO:0008270">
    <property type="term" value="F:zinc ion binding"/>
    <property type="evidence" value="ECO:0007669"/>
    <property type="project" value="InterPro"/>
</dbReference>
<evidence type="ECO:0000313" key="6">
    <source>
        <dbReference type="Proteomes" id="UP000235786"/>
    </source>
</evidence>
<organism evidence="5 6">
    <name type="scientific">Hyaloscypha variabilis (strain UAMH 11265 / GT02V1 / F)</name>
    <name type="common">Meliniomyces variabilis</name>
    <dbReference type="NCBI Taxonomy" id="1149755"/>
    <lineage>
        <taxon>Eukaryota</taxon>
        <taxon>Fungi</taxon>
        <taxon>Dikarya</taxon>
        <taxon>Ascomycota</taxon>
        <taxon>Pezizomycotina</taxon>
        <taxon>Leotiomycetes</taxon>
        <taxon>Helotiales</taxon>
        <taxon>Hyaloscyphaceae</taxon>
        <taxon>Hyaloscypha</taxon>
        <taxon>Hyaloscypha variabilis</taxon>
    </lineage>
</organism>
<dbReference type="InterPro" id="IPR036864">
    <property type="entry name" value="Zn2-C6_fun-type_DNA-bd_sf"/>
</dbReference>
<feature type="region of interest" description="Disordered" evidence="2">
    <location>
        <begin position="79"/>
        <end position="99"/>
    </location>
</feature>
<dbReference type="Proteomes" id="UP000235786">
    <property type="component" value="Unassembled WGS sequence"/>
</dbReference>
<dbReference type="PROSITE" id="PS00463">
    <property type="entry name" value="ZN2_CY6_FUNGAL_1"/>
    <property type="match status" value="1"/>
</dbReference>
<dbReference type="Pfam" id="PF00172">
    <property type="entry name" value="Zn_clus"/>
    <property type="match status" value="1"/>
</dbReference>
<dbReference type="InterPro" id="IPR053157">
    <property type="entry name" value="Sterol_Uptake_Regulator"/>
</dbReference>
<keyword evidence="3" id="KW-0812">Transmembrane</keyword>
<dbReference type="OrthoDB" id="5386330at2759"/>
<dbReference type="PANTHER" id="PTHR47784">
    <property type="entry name" value="STEROL UPTAKE CONTROL PROTEIN 2"/>
    <property type="match status" value="1"/>
</dbReference>
<evidence type="ECO:0000313" key="5">
    <source>
        <dbReference type="EMBL" id="PMD36387.1"/>
    </source>
</evidence>
<sequence>MPSRATHSKSHHGCTQCKVKRVKCDESKPSCSRCVRQNRECDYKDTILQSAFGSLSPGRSPPSSSCVVPSSAAQVRLMKGPNSAPIKESSSSPRPSSSERYFSTQDLELIFHYTLYTSLTLATSKSDEELWQLVVPQEAFSSHFLMYGLLSISSLHIAHLRPSNAECYKNLGAQHYSSAMELLKPVLQGLGSGDADAVATFIPLLTSISFATLPELPPIATDYLELILAKFRSLRAVKDMLQSVWPMLETSSVGLFLFMDTARRADPKAVNTDVALEALEWRVHAEVVSKLLRTEYLDAVRYLRHSLQHKVQVLTWPLLVSDLFFQAMTEREPAAIAILGFYGALLHMMEAVWYVGDKGYRIVSAAAEILPPEWKTLMRWASMHVNLPQ</sequence>
<feature type="transmembrane region" description="Helical" evidence="3">
    <location>
        <begin position="334"/>
        <end position="355"/>
    </location>
</feature>
<dbReference type="PROSITE" id="PS50048">
    <property type="entry name" value="ZN2_CY6_FUNGAL_2"/>
    <property type="match status" value="1"/>
</dbReference>
<dbReference type="EMBL" id="KZ613951">
    <property type="protein sequence ID" value="PMD36387.1"/>
    <property type="molecule type" value="Genomic_DNA"/>
</dbReference>
<proteinExistence type="predicted"/>
<dbReference type="InterPro" id="IPR001138">
    <property type="entry name" value="Zn2Cys6_DnaBD"/>
</dbReference>
<keyword evidence="1" id="KW-0539">Nucleus</keyword>
<dbReference type="Gene3D" id="4.10.240.10">
    <property type="entry name" value="Zn(2)-C6 fungal-type DNA-binding domain"/>
    <property type="match status" value="1"/>
</dbReference>
<feature type="compositionally biased region" description="Low complexity" evidence="2">
    <location>
        <begin position="88"/>
        <end position="99"/>
    </location>
</feature>
<dbReference type="SUPFAM" id="SSF57701">
    <property type="entry name" value="Zn2/Cys6 DNA-binding domain"/>
    <property type="match status" value="1"/>
</dbReference>
<keyword evidence="6" id="KW-1185">Reference proteome</keyword>
<dbReference type="Pfam" id="PF11951">
    <property type="entry name" value="Fungal_trans_2"/>
    <property type="match status" value="1"/>
</dbReference>
<dbReference type="STRING" id="1149755.A0A2J6RCZ5"/>
<feature type="domain" description="Zn(2)-C6 fungal-type" evidence="4">
    <location>
        <begin position="13"/>
        <end position="43"/>
    </location>
</feature>
<reference evidence="5 6" key="1">
    <citation type="submission" date="2016-04" db="EMBL/GenBank/DDBJ databases">
        <title>A degradative enzymes factory behind the ericoid mycorrhizal symbiosis.</title>
        <authorList>
            <consortium name="DOE Joint Genome Institute"/>
            <person name="Martino E."/>
            <person name="Morin E."/>
            <person name="Grelet G."/>
            <person name="Kuo A."/>
            <person name="Kohler A."/>
            <person name="Daghino S."/>
            <person name="Barry K."/>
            <person name="Choi C."/>
            <person name="Cichocki N."/>
            <person name="Clum A."/>
            <person name="Copeland A."/>
            <person name="Hainaut M."/>
            <person name="Haridas S."/>
            <person name="Labutti K."/>
            <person name="Lindquist E."/>
            <person name="Lipzen A."/>
            <person name="Khouja H.-R."/>
            <person name="Murat C."/>
            <person name="Ohm R."/>
            <person name="Olson A."/>
            <person name="Spatafora J."/>
            <person name="Veneault-Fourrey C."/>
            <person name="Henrissat B."/>
            <person name="Grigoriev I."/>
            <person name="Martin F."/>
            <person name="Perotto S."/>
        </authorList>
    </citation>
    <scope>NUCLEOTIDE SEQUENCE [LARGE SCALE GENOMIC DNA]</scope>
    <source>
        <strain evidence="5 6">F</strain>
    </source>
</reference>
<evidence type="ECO:0000256" key="3">
    <source>
        <dbReference type="SAM" id="Phobius"/>
    </source>
</evidence>
<evidence type="ECO:0000259" key="4">
    <source>
        <dbReference type="PROSITE" id="PS50048"/>
    </source>
</evidence>
<dbReference type="SMART" id="SM00066">
    <property type="entry name" value="GAL4"/>
    <property type="match status" value="1"/>
</dbReference>
<evidence type="ECO:0000256" key="1">
    <source>
        <dbReference type="ARBA" id="ARBA00023242"/>
    </source>
</evidence>
<gene>
    <name evidence="5" type="ORF">L207DRAFT_495217</name>
</gene>
<dbReference type="PANTHER" id="PTHR47784:SF5">
    <property type="entry name" value="STEROL UPTAKE CONTROL PROTEIN 2"/>
    <property type="match status" value="1"/>
</dbReference>